<organism evidence="2 3">
    <name type="scientific">Stephania yunnanensis</name>
    <dbReference type="NCBI Taxonomy" id="152371"/>
    <lineage>
        <taxon>Eukaryota</taxon>
        <taxon>Viridiplantae</taxon>
        <taxon>Streptophyta</taxon>
        <taxon>Embryophyta</taxon>
        <taxon>Tracheophyta</taxon>
        <taxon>Spermatophyta</taxon>
        <taxon>Magnoliopsida</taxon>
        <taxon>Ranunculales</taxon>
        <taxon>Menispermaceae</taxon>
        <taxon>Menispermoideae</taxon>
        <taxon>Cissampelideae</taxon>
        <taxon>Stephania</taxon>
    </lineage>
</organism>
<dbReference type="Proteomes" id="UP001420932">
    <property type="component" value="Unassembled WGS sequence"/>
</dbReference>
<accession>A0AAP0DTK1</accession>
<evidence type="ECO:0000313" key="3">
    <source>
        <dbReference type="Proteomes" id="UP001420932"/>
    </source>
</evidence>
<feature type="region of interest" description="Disordered" evidence="1">
    <location>
        <begin position="30"/>
        <end position="51"/>
    </location>
</feature>
<evidence type="ECO:0000313" key="2">
    <source>
        <dbReference type="EMBL" id="KAK9080905.1"/>
    </source>
</evidence>
<evidence type="ECO:0000256" key="1">
    <source>
        <dbReference type="SAM" id="MobiDB-lite"/>
    </source>
</evidence>
<comment type="caution">
    <text evidence="2">The sequence shown here is derived from an EMBL/GenBank/DDBJ whole genome shotgun (WGS) entry which is preliminary data.</text>
</comment>
<proteinExistence type="predicted"/>
<keyword evidence="3" id="KW-1185">Reference proteome</keyword>
<sequence length="208" mass="23495">MIGRADIEGSKSNVAMNAWRHKPLIPVSTFDARGRPSKEPLQVRPRQHAGPALAAEQLEQPAKKLTGFGLGPRAHPLVANPFPGLRSILPTSLPTFFHRPQVVHLGDPMRYEYDRRERYSGPPIFKGRRAHRHHQRAVLFQLAGPYLRRAVSSGGQSLNVKDNSSRGPRRRLRLPNVAVNRRVPAQNFNPIPFRSSRETRFVRGYPDS</sequence>
<feature type="compositionally biased region" description="Polar residues" evidence="1">
    <location>
        <begin position="153"/>
        <end position="162"/>
    </location>
</feature>
<gene>
    <name evidence="2" type="ORF">Syun_031940</name>
</gene>
<dbReference type="AlphaFoldDB" id="A0AAP0DTK1"/>
<reference evidence="2 3" key="1">
    <citation type="submission" date="2024-01" db="EMBL/GenBank/DDBJ databases">
        <title>Genome assemblies of Stephania.</title>
        <authorList>
            <person name="Yang L."/>
        </authorList>
    </citation>
    <scope>NUCLEOTIDE SEQUENCE [LARGE SCALE GENOMIC DNA]</scope>
    <source>
        <strain evidence="2">YNDBR</strain>
        <tissue evidence="2">Leaf</tissue>
    </source>
</reference>
<name>A0AAP0DTK1_9MAGN</name>
<dbReference type="EMBL" id="JBBNAF010000061">
    <property type="protein sequence ID" value="KAK9080905.1"/>
    <property type="molecule type" value="Genomic_DNA"/>
</dbReference>
<protein>
    <submittedName>
        <fullName evidence="2">Uncharacterized protein</fullName>
    </submittedName>
</protein>
<feature type="region of interest" description="Disordered" evidence="1">
    <location>
        <begin position="151"/>
        <end position="174"/>
    </location>
</feature>